<evidence type="ECO:0000313" key="3">
    <source>
        <dbReference type="EMBL" id="QJA82050.1"/>
    </source>
</evidence>
<sequence length="71" mass="8005">MDSVNLSSAAAEGISSGINQDMLRVETPERMAWIVWLLKTLDDTEDVFPLGKWATIQNIEAQLEQIALDWE</sequence>
<name>A0A6H1ZIE6_9ZZZZ</name>
<evidence type="ECO:0000313" key="2">
    <source>
        <dbReference type="EMBL" id="QJA60581.1"/>
    </source>
</evidence>
<organism evidence="1">
    <name type="scientific">viral metagenome</name>
    <dbReference type="NCBI Taxonomy" id="1070528"/>
    <lineage>
        <taxon>unclassified sequences</taxon>
        <taxon>metagenomes</taxon>
        <taxon>organismal metagenomes</taxon>
    </lineage>
</organism>
<reference evidence="1" key="1">
    <citation type="submission" date="2020-03" db="EMBL/GenBank/DDBJ databases">
        <title>The deep terrestrial virosphere.</title>
        <authorList>
            <person name="Holmfeldt K."/>
            <person name="Nilsson E."/>
            <person name="Simone D."/>
            <person name="Lopez-Fernandez M."/>
            <person name="Wu X."/>
            <person name="de Brujin I."/>
            <person name="Lundin D."/>
            <person name="Andersson A."/>
            <person name="Bertilsson S."/>
            <person name="Dopson M."/>
        </authorList>
    </citation>
    <scope>NUCLEOTIDE SEQUENCE</scope>
    <source>
        <strain evidence="3">MM415A00449</strain>
        <strain evidence="2">MM415B01091</strain>
        <strain evidence="1">TM448A00597</strain>
        <strain evidence="4">TM448B02123</strain>
    </source>
</reference>
<protein>
    <submittedName>
        <fullName evidence="1">Uncharacterized protein</fullName>
    </submittedName>
</protein>
<gene>
    <name evidence="3" type="ORF">MM415A00449_0047</name>
    <name evidence="2" type="ORF">MM415B01091_0033</name>
    <name evidence="1" type="ORF">TM448A00597_0030</name>
    <name evidence="4" type="ORF">TM448B02123_0005</name>
</gene>
<dbReference type="EMBL" id="MT142477">
    <property type="protein sequence ID" value="QJA82050.1"/>
    <property type="molecule type" value="Genomic_DNA"/>
</dbReference>
<proteinExistence type="predicted"/>
<dbReference type="EMBL" id="MT144029">
    <property type="protein sequence ID" value="QJA47045.1"/>
    <property type="molecule type" value="Genomic_DNA"/>
</dbReference>
<evidence type="ECO:0000313" key="4">
    <source>
        <dbReference type="EMBL" id="QJI00831.1"/>
    </source>
</evidence>
<dbReference type="EMBL" id="MT141413">
    <property type="protein sequence ID" value="QJA60581.1"/>
    <property type="molecule type" value="Genomic_DNA"/>
</dbReference>
<dbReference type="EMBL" id="MT144879">
    <property type="protein sequence ID" value="QJI00831.1"/>
    <property type="molecule type" value="Genomic_DNA"/>
</dbReference>
<accession>A0A6H1ZIE6</accession>
<dbReference type="AlphaFoldDB" id="A0A6H1ZIE6"/>
<evidence type="ECO:0000313" key="1">
    <source>
        <dbReference type="EMBL" id="QJA47045.1"/>
    </source>
</evidence>